<gene>
    <name evidence="4" type="ORF">HPP92_021307</name>
</gene>
<comment type="caution">
    <text evidence="4">The sequence shown here is derived from an EMBL/GenBank/DDBJ whole genome shotgun (WGS) entry which is preliminary data.</text>
</comment>
<dbReference type="Proteomes" id="UP000636800">
    <property type="component" value="Chromosome 11"/>
</dbReference>
<keyword evidence="2" id="KW-0732">Signal</keyword>
<dbReference type="InterPro" id="IPR050253">
    <property type="entry name" value="Seed_Storage-Functional"/>
</dbReference>
<sequence length="627" mass="74734">MKQPWRFSIWSFLIIVATTFDVPLCRATGIAGHVPELLVTKECRKTLAYTDAGEITAVDVNDGRKDVGSYHLEFFTIDARSLLLPILLHTNMLLYVHTGRGTVNWLVKKRVVAVEVEPGDIYKLEQGTVFYIQSSADPTREKLRIHAIFDTVVVDDENTGLDFVEVFYSNVSDLVRGFDVEVLQMGLGVSPEVIQEIKSAVKPPPIIPSVAKNGTDSRNMDWREGILDAVFGKKALQVLDSKKKEKKVFNIIKRKPDVKNSHGRSTAVTYKDAKSLKGSSMGLFMVNLTRSSMMGPHWNPKATEIAIVVRGRGMVQVVSPCKPSGLGDDERSTMRFYVKEGDVFVVPRFHPMAQMSFENESFVFVGFSSNAGKNHPQFLAGRCTRAGSASGLCGVCGGRTKEIGNGDGEEKHEEESKREEERKKEERKREEEEEREKEEKRREEERKRREEREREEERKRREERKREEEERERKEEEERKREEEEERKREEEERERQEERKREEEERERKEEEERKREEEEREEEERERKEEEERKREEEEERKREEEERERQEERKREEEERERKEEEERKREEEEERKREEEERERKEEEERKRKRKRRRGREKKKREKKKMREKDKRKRRRGRG</sequence>
<dbReference type="AlphaFoldDB" id="A0A835PYL2"/>
<organism evidence="4 5">
    <name type="scientific">Vanilla planifolia</name>
    <name type="common">Vanilla</name>
    <dbReference type="NCBI Taxonomy" id="51239"/>
    <lineage>
        <taxon>Eukaryota</taxon>
        <taxon>Viridiplantae</taxon>
        <taxon>Streptophyta</taxon>
        <taxon>Embryophyta</taxon>
        <taxon>Tracheophyta</taxon>
        <taxon>Spermatophyta</taxon>
        <taxon>Magnoliopsida</taxon>
        <taxon>Liliopsida</taxon>
        <taxon>Asparagales</taxon>
        <taxon>Orchidaceae</taxon>
        <taxon>Vanilloideae</taxon>
        <taxon>Vanilleae</taxon>
        <taxon>Vanilla</taxon>
    </lineage>
</organism>
<dbReference type="InterPro" id="IPR011051">
    <property type="entry name" value="RmlC_Cupin_sf"/>
</dbReference>
<feature type="compositionally biased region" description="Basic and acidic residues" evidence="1">
    <location>
        <begin position="437"/>
        <end position="519"/>
    </location>
</feature>
<dbReference type="PANTHER" id="PTHR31189:SF7">
    <property type="entry name" value="OS03G0197300 PROTEIN"/>
    <property type="match status" value="1"/>
</dbReference>
<accession>A0A835PYL2</accession>
<feature type="chain" id="PRO_5032828270" description="Cupin type-1 domain-containing protein" evidence="2">
    <location>
        <begin position="28"/>
        <end position="627"/>
    </location>
</feature>
<dbReference type="InterPro" id="IPR014710">
    <property type="entry name" value="RmlC-like_jellyroll"/>
</dbReference>
<keyword evidence="5" id="KW-1185">Reference proteome</keyword>
<dbReference type="Pfam" id="PF00190">
    <property type="entry name" value="Cupin_1"/>
    <property type="match status" value="1"/>
</dbReference>
<dbReference type="EMBL" id="JADCNL010000011">
    <property type="protein sequence ID" value="KAG0461010.1"/>
    <property type="molecule type" value="Genomic_DNA"/>
</dbReference>
<dbReference type="OrthoDB" id="1928390at2759"/>
<feature type="compositionally biased region" description="Basic and acidic residues" evidence="1">
    <location>
        <begin position="399"/>
        <end position="430"/>
    </location>
</feature>
<dbReference type="InterPro" id="IPR006045">
    <property type="entry name" value="Cupin_1"/>
</dbReference>
<feature type="domain" description="Cupin type-1" evidence="3">
    <location>
        <begin position="249"/>
        <end position="390"/>
    </location>
</feature>
<dbReference type="PANTHER" id="PTHR31189">
    <property type="entry name" value="OS03G0336100 PROTEIN-RELATED"/>
    <property type="match status" value="1"/>
</dbReference>
<feature type="compositionally biased region" description="Basic and acidic residues" evidence="1">
    <location>
        <begin position="527"/>
        <end position="594"/>
    </location>
</feature>
<evidence type="ECO:0000256" key="1">
    <source>
        <dbReference type="SAM" id="MobiDB-lite"/>
    </source>
</evidence>
<feature type="signal peptide" evidence="2">
    <location>
        <begin position="1"/>
        <end position="27"/>
    </location>
</feature>
<evidence type="ECO:0000313" key="4">
    <source>
        <dbReference type="EMBL" id="KAG0461010.1"/>
    </source>
</evidence>
<dbReference type="SMART" id="SM00835">
    <property type="entry name" value="Cupin_1"/>
    <property type="match status" value="1"/>
</dbReference>
<dbReference type="CDD" id="cd02245">
    <property type="entry name" value="cupin_7S_vicilin-like_C"/>
    <property type="match status" value="1"/>
</dbReference>
<protein>
    <recommendedName>
        <fullName evidence="3">Cupin type-1 domain-containing protein</fullName>
    </recommendedName>
</protein>
<dbReference type="CDD" id="cd02244">
    <property type="entry name" value="cupin_7S_vicilin-like_N"/>
    <property type="match status" value="1"/>
</dbReference>
<dbReference type="Gene3D" id="2.60.120.10">
    <property type="entry name" value="Jelly Rolls"/>
    <property type="match status" value="2"/>
</dbReference>
<evidence type="ECO:0000259" key="3">
    <source>
        <dbReference type="SMART" id="SM00835"/>
    </source>
</evidence>
<dbReference type="SUPFAM" id="SSF51182">
    <property type="entry name" value="RmlC-like cupins"/>
    <property type="match status" value="1"/>
</dbReference>
<evidence type="ECO:0000256" key="2">
    <source>
        <dbReference type="SAM" id="SignalP"/>
    </source>
</evidence>
<feature type="compositionally biased region" description="Basic residues" evidence="1">
    <location>
        <begin position="595"/>
        <end position="627"/>
    </location>
</feature>
<proteinExistence type="predicted"/>
<reference evidence="4 5" key="1">
    <citation type="journal article" date="2020" name="Nat. Food">
        <title>A phased Vanilla planifolia genome enables genetic improvement of flavour and production.</title>
        <authorList>
            <person name="Hasing T."/>
            <person name="Tang H."/>
            <person name="Brym M."/>
            <person name="Khazi F."/>
            <person name="Huang T."/>
            <person name="Chambers A.H."/>
        </authorList>
    </citation>
    <scope>NUCLEOTIDE SEQUENCE [LARGE SCALE GENOMIC DNA]</scope>
    <source>
        <tissue evidence="4">Leaf</tissue>
    </source>
</reference>
<evidence type="ECO:0000313" key="5">
    <source>
        <dbReference type="Proteomes" id="UP000636800"/>
    </source>
</evidence>
<name>A0A835PYL2_VANPL</name>
<feature type="region of interest" description="Disordered" evidence="1">
    <location>
        <begin position="389"/>
        <end position="627"/>
    </location>
</feature>